<protein>
    <submittedName>
        <fullName evidence="5">Cellobionic acid phosphorylase</fullName>
    </submittedName>
</protein>
<keyword evidence="1" id="KW-0328">Glycosyltransferase</keyword>
<dbReference type="InterPro" id="IPR052047">
    <property type="entry name" value="GH94_Enzymes"/>
</dbReference>
<reference evidence="5" key="1">
    <citation type="journal article" date="2014" name="Int. J. Syst. Evol. Microbiol.">
        <title>Complete genome sequence of Corynebacterium casei LMG S-19264T (=DSM 44701T), isolated from a smear-ripened cheese.</title>
        <authorList>
            <consortium name="US DOE Joint Genome Institute (JGI-PGF)"/>
            <person name="Walter F."/>
            <person name="Albersmeier A."/>
            <person name="Kalinowski J."/>
            <person name="Ruckert C."/>
        </authorList>
    </citation>
    <scope>NUCLEOTIDE SEQUENCE</scope>
    <source>
        <strain evidence="5">KCTC 12711</strain>
    </source>
</reference>
<dbReference type="Gene3D" id="2.70.98.40">
    <property type="entry name" value="Glycoside hydrolase, family 65, N-terminal domain"/>
    <property type="match status" value="1"/>
</dbReference>
<dbReference type="InterPro" id="IPR012341">
    <property type="entry name" value="6hp_glycosidase-like_sf"/>
</dbReference>
<dbReference type="InterPro" id="IPR010383">
    <property type="entry name" value="Glyco_hydrolase_94_b-supersand"/>
</dbReference>
<evidence type="ECO:0000256" key="2">
    <source>
        <dbReference type="ARBA" id="ARBA00022679"/>
    </source>
</evidence>
<dbReference type="InterPro" id="IPR008928">
    <property type="entry name" value="6-hairpin_glycosidase_sf"/>
</dbReference>
<gene>
    <name evidence="5" type="ORF">GCM10008090_02850</name>
</gene>
<feature type="domain" description="Glycosyl hydrolase 94 supersandwich" evidence="3">
    <location>
        <begin position="74"/>
        <end position="285"/>
    </location>
</feature>
<dbReference type="RefSeq" id="WP_189398224.1">
    <property type="nucleotide sequence ID" value="NZ_BMXA01000001.1"/>
</dbReference>
<name>A0A918VFX5_9GAMM</name>
<accession>A0A918VFX5</accession>
<evidence type="ECO:0000259" key="4">
    <source>
        <dbReference type="Pfam" id="PF17167"/>
    </source>
</evidence>
<dbReference type="InterPro" id="IPR037018">
    <property type="entry name" value="GH65_N"/>
</dbReference>
<evidence type="ECO:0000259" key="3">
    <source>
        <dbReference type="Pfam" id="PF06165"/>
    </source>
</evidence>
<dbReference type="SUPFAM" id="SSF74650">
    <property type="entry name" value="Galactose mutarotase-like"/>
    <property type="match status" value="1"/>
</dbReference>
<dbReference type="PANTHER" id="PTHR37469:SF2">
    <property type="entry name" value="CELLOBIONIC ACID PHOSPHORYLASE"/>
    <property type="match status" value="1"/>
</dbReference>
<dbReference type="Gene3D" id="1.50.10.10">
    <property type="match status" value="1"/>
</dbReference>
<dbReference type="Pfam" id="PF17167">
    <property type="entry name" value="Glyco_hydro_94"/>
    <property type="match status" value="1"/>
</dbReference>
<dbReference type="AlphaFoldDB" id="A0A918VFX5"/>
<sequence length="783" mass="87924">MRLAHQKDKTVSLFDPQAVPTAGSYLWNAHTLLQVNCQGYANAQFLQPEPAKYASGPSLEATTFMQPEQPIFEHSPGRFVYVKDARDGGLFSLPFAPSKQTFEHFEFQCANDAIYWHITHRGLRLSWQVSLHAELAVEVWTLTISALDTAKQIDIYPYFPFGYRSWMNQSADFDSDLNGIICRSVTPYQKTADYFKQKEFKDLSFLLADQPPISWDARQQAFEGNGGLRAPQGVMQPQLSQSSAHYELPTAALHYQLSLTPGGEKTFRFAFGPANNRAEIEAIRATVFRQTPKLAKPNWYADQTLQMQSNDPQLDAFVNFWLPRQIAYHGDLNRLTTDPQTRNYLQDAMGLCYLAPAKARQMLLTTLGQQYADGALPDGVLLHANASLKYINQVPHTDHAVWLPIALQAYLQCSNDTDVFDLNLPFADSSETASVFTHCERALSHLLAARDHRQLSLIGQGDWCDPMNMVGYQGKGVSAWLTFATIYALQTWLQICARLGRTNQRAFWQQAIDDMTTAANTHFWHGDWFGRGITDAGRLFGIDGDEEGAIFLNPQTWALLSQCVNEEQQTSMLAAVTHHLETPYGVELVTPAFTQMHEDIGRVTQKFPGTAENGSVYNHAAAFYIYALYTIGEADHAYRLIRKMIPSLDEPDLTQRGQLPNFIPNYYRGASRQFPRTAGRSSLLFNTGTVHWLYRSLVEGLLGILVTANGVRFAPQPPSTLRHMQACKHIAGVQLDITIERTSSATCQQTYVDGVRLPQNELSQLTVGKQYSVQIQLPATTQP</sequence>
<dbReference type="GO" id="GO:0016757">
    <property type="term" value="F:glycosyltransferase activity"/>
    <property type="evidence" value="ECO:0007669"/>
    <property type="project" value="UniProtKB-KW"/>
</dbReference>
<dbReference type="GO" id="GO:0030246">
    <property type="term" value="F:carbohydrate binding"/>
    <property type="evidence" value="ECO:0007669"/>
    <property type="project" value="InterPro"/>
</dbReference>
<evidence type="ECO:0000256" key="1">
    <source>
        <dbReference type="ARBA" id="ARBA00022676"/>
    </source>
</evidence>
<dbReference type="PANTHER" id="PTHR37469">
    <property type="entry name" value="CELLOBIONIC ACID PHOSPHORYLASE-RELATED"/>
    <property type="match status" value="1"/>
</dbReference>
<dbReference type="EMBL" id="BMXA01000001">
    <property type="protein sequence ID" value="GGZ97950.1"/>
    <property type="molecule type" value="Genomic_DNA"/>
</dbReference>
<reference evidence="5" key="2">
    <citation type="submission" date="2020-09" db="EMBL/GenBank/DDBJ databases">
        <authorList>
            <person name="Sun Q."/>
            <person name="Kim S."/>
        </authorList>
    </citation>
    <scope>NUCLEOTIDE SEQUENCE</scope>
    <source>
        <strain evidence="5">KCTC 12711</strain>
    </source>
</reference>
<dbReference type="Proteomes" id="UP000614811">
    <property type="component" value="Unassembled WGS sequence"/>
</dbReference>
<proteinExistence type="predicted"/>
<comment type="caution">
    <text evidence="5">The sequence shown here is derived from an EMBL/GenBank/DDBJ whole genome shotgun (WGS) entry which is preliminary data.</text>
</comment>
<dbReference type="GO" id="GO:0005975">
    <property type="term" value="P:carbohydrate metabolic process"/>
    <property type="evidence" value="ECO:0007669"/>
    <property type="project" value="InterPro"/>
</dbReference>
<keyword evidence="6" id="KW-1185">Reference proteome</keyword>
<dbReference type="Pfam" id="PF06165">
    <property type="entry name" value="GH94_b-supersand"/>
    <property type="match status" value="1"/>
</dbReference>
<evidence type="ECO:0000313" key="5">
    <source>
        <dbReference type="EMBL" id="GGZ97950.1"/>
    </source>
</evidence>
<organism evidence="5 6">
    <name type="scientific">Arenicella chitinivorans</name>
    <dbReference type="NCBI Taxonomy" id="1329800"/>
    <lineage>
        <taxon>Bacteria</taxon>
        <taxon>Pseudomonadati</taxon>
        <taxon>Pseudomonadota</taxon>
        <taxon>Gammaproteobacteria</taxon>
        <taxon>Arenicellales</taxon>
        <taxon>Arenicellaceae</taxon>
        <taxon>Arenicella</taxon>
    </lineage>
</organism>
<dbReference type="SUPFAM" id="SSF48208">
    <property type="entry name" value="Six-hairpin glycosidases"/>
    <property type="match status" value="1"/>
</dbReference>
<dbReference type="Gene3D" id="2.60.420.10">
    <property type="entry name" value="Maltose phosphorylase, domain 3"/>
    <property type="match status" value="1"/>
</dbReference>
<feature type="domain" description="Glycosyl hydrolase 94 catalytic" evidence="4">
    <location>
        <begin position="304"/>
        <end position="703"/>
    </location>
</feature>
<keyword evidence="2" id="KW-0808">Transferase</keyword>
<evidence type="ECO:0000313" key="6">
    <source>
        <dbReference type="Proteomes" id="UP000614811"/>
    </source>
</evidence>
<dbReference type="InterPro" id="IPR011013">
    <property type="entry name" value="Gal_mutarotase_sf_dom"/>
</dbReference>
<dbReference type="InterPro" id="IPR033432">
    <property type="entry name" value="GH94_catalytic"/>
</dbReference>